<dbReference type="STRING" id="1162668.LFE_0436"/>
<dbReference type="eggNOG" id="COG3806">
    <property type="taxonomic scope" value="Bacteria"/>
</dbReference>
<dbReference type="EMBL" id="AP012342">
    <property type="protein sequence ID" value="BAM06157.1"/>
    <property type="molecule type" value="Genomic_DNA"/>
</dbReference>
<evidence type="ECO:0000259" key="1">
    <source>
        <dbReference type="Pfam" id="PF12973"/>
    </source>
</evidence>
<reference evidence="3" key="2">
    <citation type="submission" date="2012-03" db="EMBL/GenBank/DDBJ databases">
        <title>The complete genome sequence of the pioneer microbe on fresh volcanic deposit, Leptospirillum ferrooxidans strain C2-3.</title>
        <authorList>
            <person name="Fujimura R."/>
            <person name="Sato Y."/>
            <person name="Nishizawa T."/>
            <person name="Nanba K."/>
            <person name="Oshima K."/>
            <person name="Hattori M."/>
            <person name="Kamijo T."/>
            <person name="Ohta H."/>
        </authorList>
    </citation>
    <scope>NUCLEOTIDE SEQUENCE [LARGE SCALE GENOMIC DNA]</scope>
    <source>
        <strain evidence="3">C2-3</strain>
    </source>
</reference>
<dbReference type="Gene3D" id="2.60.120.10">
    <property type="entry name" value="Jelly Rolls"/>
    <property type="match status" value="2"/>
</dbReference>
<protein>
    <submittedName>
        <fullName evidence="2">Putative antiECF-sigma factor, ChrR</fullName>
    </submittedName>
</protein>
<organism evidence="2 3">
    <name type="scientific">Leptospirillum ferrooxidans (strain C2-3)</name>
    <dbReference type="NCBI Taxonomy" id="1162668"/>
    <lineage>
        <taxon>Bacteria</taxon>
        <taxon>Pseudomonadati</taxon>
        <taxon>Nitrospirota</taxon>
        <taxon>Nitrospiria</taxon>
        <taxon>Nitrospirales</taxon>
        <taxon>Nitrospiraceae</taxon>
        <taxon>Leptospirillum</taxon>
    </lineage>
</organism>
<dbReference type="CDD" id="cd20303">
    <property type="entry name" value="cupin_ChrR_1"/>
    <property type="match status" value="1"/>
</dbReference>
<dbReference type="InterPro" id="IPR014710">
    <property type="entry name" value="RmlC-like_jellyroll"/>
</dbReference>
<dbReference type="SUPFAM" id="SSF51182">
    <property type="entry name" value="RmlC-like cupins"/>
    <property type="match status" value="2"/>
</dbReference>
<sequence>MEQLVNEDISHLAVVSPGNAKWIEESGARVCMLESRADGNESFLIALGRGGSWRFSSSGDLEIFLMSGTLLSGKTLFSKGSYLLIPQGATPFVLNAVDDEVLFFVKKRIPEGLVRKPGLIETEKANWVPGLVSGLSVMPLFSSGGENTALVRWDPGTVFQPHRHFGGEEVLVVSGVFEDEHGRYPEGSWYRSPHLSRHNPFSVAGCTIFVKTGHMSQ</sequence>
<accession>I0ILK8</accession>
<name>I0ILK8_LEPFC</name>
<dbReference type="Pfam" id="PF12973">
    <property type="entry name" value="Cupin_7"/>
    <property type="match status" value="1"/>
</dbReference>
<reference evidence="2 3" key="1">
    <citation type="journal article" date="2012" name="J. Bacteriol.">
        <title>Complete Genome Sequence of Leptospirillum ferrooxidans Strain C2-3, Isolated from a Fresh Volcanic Ash Deposit on the Island of Miyake, Japan.</title>
        <authorList>
            <person name="Fujimura R."/>
            <person name="Sato Y."/>
            <person name="Nishizawa T."/>
            <person name="Oshima K."/>
            <person name="Kim S.-W."/>
            <person name="Hattori M."/>
            <person name="Kamijo T."/>
            <person name="Ohta H."/>
        </authorList>
    </citation>
    <scope>NUCLEOTIDE SEQUENCE [LARGE SCALE GENOMIC DNA]</scope>
    <source>
        <strain evidence="2 3">C2-3</strain>
    </source>
</reference>
<dbReference type="InterPro" id="IPR025979">
    <property type="entry name" value="ChrR-like_cupin_dom"/>
</dbReference>
<feature type="domain" description="ChrR-like cupin" evidence="1">
    <location>
        <begin position="119"/>
        <end position="215"/>
    </location>
</feature>
<proteinExistence type="predicted"/>
<evidence type="ECO:0000313" key="2">
    <source>
        <dbReference type="EMBL" id="BAM06157.1"/>
    </source>
</evidence>
<dbReference type="PATRIC" id="fig|1162668.3.peg.508"/>
<gene>
    <name evidence="2" type="ordered locus">LFE_0436</name>
</gene>
<dbReference type="AlphaFoldDB" id="I0ILK8"/>
<dbReference type="InterPro" id="IPR011051">
    <property type="entry name" value="RmlC_Cupin_sf"/>
</dbReference>
<dbReference type="KEGG" id="lfc:LFE_0436"/>
<dbReference type="HOGENOM" id="CLU_111523_0_0_0"/>
<evidence type="ECO:0000313" key="3">
    <source>
        <dbReference type="Proteomes" id="UP000007382"/>
    </source>
</evidence>
<dbReference type="Proteomes" id="UP000007382">
    <property type="component" value="Chromosome"/>
</dbReference>
<dbReference type="RefSeq" id="WP_014448650.1">
    <property type="nucleotide sequence ID" value="NC_017094.1"/>
</dbReference>
<keyword evidence="3" id="KW-1185">Reference proteome</keyword>